<keyword evidence="1" id="KW-0539">Nucleus</keyword>
<protein>
    <submittedName>
        <fullName evidence="3">25680_t:CDS:1</fullName>
    </submittedName>
</protein>
<reference evidence="3" key="1">
    <citation type="submission" date="2021-06" db="EMBL/GenBank/DDBJ databases">
        <authorList>
            <person name="Kallberg Y."/>
            <person name="Tangrot J."/>
            <person name="Rosling A."/>
        </authorList>
    </citation>
    <scope>NUCLEOTIDE SEQUENCE</scope>
    <source>
        <strain evidence="3">MA453B</strain>
    </source>
</reference>
<evidence type="ECO:0000313" key="4">
    <source>
        <dbReference type="Proteomes" id="UP000789405"/>
    </source>
</evidence>
<dbReference type="EMBL" id="CAJVPY010024101">
    <property type="protein sequence ID" value="CAG8786172.1"/>
    <property type="molecule type" value="Genomic_DNA"/>
</dbReference>
<organism evidence="3 4">
    <name type="scientific">Dentiscutata erythropus</name>
    <dbReference type="NCBI Taxonomy" id="1348616"/>
    <lineage>
        <taxon>Eukaryota</taxon>
        <taxon>Fungi</taxon>
        <taxon>Fungi incertae sedis</taxon>
        <taxon>Mucoromycota</taxon>
        <taxon>Glomeromycotina</taxon>
        <taxon>Glomeromycetes</taxon>
        <taxon>Diversisporales</taxon>
        <taxon>Gigasporaceae</taxon>
        <taxon>Dentiscutata</taxon>
    </lineage>
</organism>
<feature type="domain" description="HMG box" evidence="2">
    <location>
        <begin position="2"/>
        <end position="52"/>
    </location>
</feature>
<dbReference type="GO" id="GO:0005634">
    <property type="term" value="C:nucleus"/>
    <property type="evidence" value="ECO:0007669"/>
    <property type="project" value="UniProtKB-UniRule"/>
</dbReference>
<dbReference type="InterPro" id="IPR036910">
    <property type="entry name" value="HMG_box_dom_sf"/>
</dbReference>
<keyword evidence="4" id="KW-1185">Reference proteome</keyword>
<dbReference type="PROSITE" id="PS50118">
    <property type="entry name" value="HMG_BOX_2"/>
    <property type="match status" value="1"/>
</dbReference>
<dbReference type="Pfam" id="PF00505">
    <property type="entry name" value="HMG_box"/>
    <property type="match status" value="1"/>
</dbReference>
<dbReference type="Proteomes" id="UP000789405">
    <property type="component" value="Unassembled WGS sequence"/>
</dbReference>
<evidence type="ECO:0000259" key="2">
    <source>
        <dbReference type="PROSITE" id="PS50118"/>
    </source>
</evidence>
<keyword evidence="1" id="KW-0238">DNA-binding</keyword>
<dbReference type="OrthoDB" id="6247875at2759"/>
<evidence type="ECO:0000313" key="3">
    <source>
        <dbReference type="EMBL" id="CAG8786172.1"/>
    </source>
</evidence>
<accession>A0A9N9JKX6</accession>
<sequence length="124" mass="14577">MSKKTPNAFILYRREKQSQLRKKYPRMPQRKLSGLVSKMWKRELPCIRGRYESISLMLSITNNNRNAAARQSVGPTDFENGSTHFFVFENRINNKDSLPIEEREQPLSTSDDDEFINSIFNFDL</sequence>
<feature type="DNA-binding region" description="HMG box" evidence="1">
    <location>
        <begin position="2"/>
        <end position="52"/>
    </location>
</feature>
<comment type="caution">
    <text evidence="3">The sequence shown here is derived from an EMBL/GenBank/DDBJ whole genome shotgun (WGS) entry which is preliminary data.</text>
</comment>
<proteinExistence type="predicted"/>
<dbReference type="InterPro" id="IPR009071">
    <property type="entry name" value="HMG_box_dom"/>
</dbReference>
<name>A0A9N9JKX6_9GLOM</name>
<dbReference type="AlphaFoldDB" id="A0A9N9JKX6"/>
<dbReference type="GO" id="GO:0003677">
    <property type="term" value="F:DNA binding"/>
    <property type="evidence" value="ECO:0007669"/>
    <property type="project" value="UniProtKB-UniRule"/>
</dbReference>
<evidence type="ECO:0000256" key="1">
    <source>
        <dbReference type="PROSITE-ProRule" id="PRU00267"/>
    </source>
</evidence>
<dbReference type="SUPFAM" id="SSF47095">
    <property type="entry name" value="HMG-box"/>
    <property type="match status" value="1"/>
</dbReference>
<gene>
    <name evidence="3" type="ORF">DERYTH_LOCUS20445</name>
</gene>
<dbReference type="Gene3D" id="1.10.30.10">
    <property type="entry name" value="High mobility group box domain"/>
    <property type="match status" value="1"/>
</dbReference>